<accession>A0A8S5LSV5</accession>
<evidence type="ECO:0000256" key="1">
    <source>
        <dbReference type="SAM" id="Phobius"/>
    </source>
</evidence>
<keyword evidence="1" id="KW-0812">Transmembrane</keyword>
<reference evidence="2" key="1">
    <citation type="journal article" date="2021" name="Proc. Natl. Acad. Sci. U.S.A.">
        <title>A Catalog of Tens of Thousands of Viruses from Human Metagenomes Reveals Hidden Associations with Chronic Diseases.</title>
        <authorList>
            <person name="Tisza M.J."/>
            <person name="Buck C.B."/>
        </authorList>
    </citation>
    <scope>NUCLEOTIDE SEQUENCE</scope>
    <source>
        <strain evidence="2">CtLkp13</strain>
    </source>
</reference>
<keyword evidence="1" id="KW-0472">Membrane</keyword>
<evidence type="ECO:0000313" key="2">
    <source>
        <dbReference type="EMBL" id="DAD73054.1"/>
    </source>
</evidence>
<organism evidence="2">
    <name type="scientific">Siphoviridae sp. ctLkp13</name>
    <dbReference type="NCBI Taxonomy" id="2826252"/>
    <lineage>
        <taxon>Viruses</taxon>
        <taxon>Duplodnaviria</taxon>
        <taxon>Heunggongvirae</taxon>
        <taxon>Uroviricota</taxon>
        <taxon>Caudoviricetes</taxon>
    </lineage>
</organism>
<dbReference type="EMBL" id="BK014728">
    <property type="protein sequence ID" value="DAD73054.1"/>
    <property type="molecule type" value="Genomic_DNA"/>
</dbReference>
<sequence length="194" mass="21860">MRCRNAVFFHEEFYKLDGLLPHFLRHLPSAVAHFYRQAVCVRALLIVVSCSPCRGIAAANCPGDSVYFYRFVDILSTVYKVICGGVPVLPLEVFTVIQGRVPIIPGVMHRNVLYILCASFTAVITLMCKFFLKLQSHLLLLPEVKEDDHSPSLYFVLFQISLTFSQPPMATRATTNAAIKAPNTMYQVITILKY</sequence>
<protein>
    <submittedName>
        <fullName evidence="2">Uncharacterized protein</fullName>
    </submittedName>
</protein>
<feature type="transmembrane region" description="Helical" evidence="1">
    <location>
        <begin position="112"/>
        <end position="132"/>
    </location>
</feature>
<keyword evidence="1" id="KW-1133">Transmembrane helix</keyword>
<name>A0A8S5LSV5_9CAUD</name>
<proteinExistence type="predicted"/>